<comment type="caution">
    <text evidence="8">The sequence shown here is derived from an EMBL/GenBank/DDBJ whole genome shotgun (WGS) entry which is preliminary data.</text>
</comment>
<evidence type="ECO:0000256" key="5">
    <source>
        <dbReference type="SAM" id="MobiDB-lite"/>
    </source>
</evidence>
<protein>
    <recommendedName>
        <fullName evidence="2">protein-tyrosine-phosphatase</fullName>
        <ecNumber evidence="2">3.1.3.48</ecNumber>
    </recommendedName>
</protein>
<keyword evidence="9" id="KW-1185">Reference proteome</keyword>
<dbReference type="InterPro" id="IPR029021">
    <property type="entry name" value="Prot-tyrosine_phosphatase-like"/>
</dbReference>
<dbReference type="GeneID" id="67003423"/>
<dbReference type="EC" id="3.1.3.48" evidence="2"/>
<feature type="region of interest" description="Disordered" evidence="5">
    <location>
        <begin position="1"/>
        <end position="43"/>
    </location>
</feature>
<dbReference type="PROSITE" id="PS00383">
    <property type="entry name" value="TYR_PHOSPHATASE_1"/>
    <property type="match status" value="1"/>
</dbReference>
<dbReference type="PROSITE" id="PS50054">
    <property type="entry name" value="TYR_PHOSPHATASE_DUAL"/>
    <property type="match status" value="1"/>
</dbReference>
<sequence length="268" mass="30627">MAALFGSPSGISNDANERLERGKPDDKVRNGKDEKETDDTTRERNKRWEMAFAARMREIVPGLFLGNVEASYKQDMLRENRINAIVSLTDARWVWWNNVTREAGIPEYRHKWVQCADSSTQDLLEHMSDICDFIDQMASPALRSSSTLPVEHEHESSDKPRDTPSEAVLVHCDLGISRSPTVIIAYLMRKYGLKLEDVLTFVQSKQKVNPSANFTRQLEVWEQTGYEVWEDEEKTVPKAPYRAFLEDRAALLKRKGLTGNEPLASLNL</sequence>
<dbReference type="RefSeq" id="XP_043156687.1">
    <property type="nucleotide sequence ID" value="XM_043300752.1"/>
</dbReference>
<organism evidence="8 9">
    <name type="scientific">Aspergillus pseudoviridinutans</name>
    <dbReference type="NCBI Taxonomy" id="1517512"/>
    <lineage>
        <taxon>Eukaryota</taxon>
        <taxon>Fungi</taxon>
        <taxon>Dikarya</taxon>
        <taxon>Ascomycota</taxon>
        <taxon>Pezizomycotina</taxon>
        <taxon>Eurotiomycetes</taxon>
        <taxon>Eurotiomycetidae</taxon>
        <taxon>Eurotiales</taxon>
        <taxon>Aspergillaceae</taxon>
        <taxon>Aspergillus</taxon>
        <taxon>Aspergillus subgen. Fumigati</taxon>
    </lineage>
</organism>
<dbReference type="InterPro" id="IPR020422">
    <property type="entry name" value="TYR_PHOSPHATASE_DUAL_dom"/>
</dbReference>
<keyword evidence="4" id="KW-0904">Protein phosphatase</keyword>
<reference evidence="8 9" key="1">
    <citation type="submission" date="2018-10" db="EMBL/GenBank/DDBJ databases">
        <title>Pan-genome distribution and transcriptional activeness of fungal secondary metabolism genes in Aspergillus section Fumigati.</title>
        <authorList>
            <person name="Takahashi H."/>
            <person name="Umemura M."/>
            <person name="Ninomiya A."/>
            <person name="Kusuya Y."/>
            <person name="Urayama S."/>
            <person name="Shimizu M."/>
            <person name="Watanabe A."/>
            <person name="Kamei K."/>
            <person name="Yaguchi T."/>
            <person name="Hagiwara D."/>
        </authorList>
    </citation>
    <scope>NUCLEOTIDE SEQUENCE [LARGE SCALE GENOMIC DNA]</scope>
    <source>
        <strain evidence="8 9">IFM 55266</strain>
    </source>
</reference>
<dbReference type="InterPro" id="IPR000340">
    <property type="entry name" value="Dual-sp_phosphatase_cat-dom"/>
</dbReference>
<evidence type="ECO:0000256" key="2">
    <source>
        <dbReference type="ARBA" id="ARBA00013064"/>
    </source>
</evidence>
<dbReference type="Proteomes" id="UP001043456">
    <property type="component" value="Unassembled WGS sequence"/>
</dbReference>
<comment type="similarity">
    <text evidence="1">Belongs to the protein-tyrosine phosphatase family. Non-receptor class dual specificity subfamily.</text>
</comment>
<dbReference type="SUPFAM" id="SSF52799">
    <property type="entry name" value="(Phosphotyrosine protein) phosphatases II"/>
    <property type="match status" value="1"/>
</dbReference>
<feature type="domain" description="Tyrosine specific protein phosphatases" evidence="7">
    <location>
        <begin position="164"/>
        <end position="206"/>
    </location>
</feature>
<dbReference type="EMBL" id="BHVY01000003">
    <property type="protein sequence ID" value="GIJ85940.1"/>
    <property type="molecule type" value="Genomic_DNA"/>
</dbReference>
<dbReference type="InterPro" id="IPR016130">
    <property type="entry name" value="Tyr_Pase_AS"/>
</dbReference>
<feature type="region of interest" description="Disordered" evidence="5">
    <location>
        <begin position="144"/>
        <end position="164"/>
    </location>
</feature>
<gene>
    <name evidence="8" type="ORF">Asppvi_004811</name>
</gene>
<proteinExistence type="inferred from homology"/>
<dbReference type="Gene3D" id="3.90.190.10">
    <property type="entry name" value="Protein tyrosine phosphatase superfamily"/>
    <property type="match status" value="1"/>
</dbReference>
<dbReference type="PROSITE" id="PS50056">
    <property type="entry name" value="TYR_PHOSPHATASE_2"/>
    <property type="match status" value="1"/>
</dbReference>
<feature type="compositionally biased region" description="Basic and acidic residues" evidence="5">
    <location>
        <begin position="15"/>
        <end position="43"/>
    </location>
</feature>
<feature type="compositionally biased region" description="Basic and acidic residues" evidence="5">
    <location>
        <begin position="150"/>
        <end position="164"/>
    </location>
</feature>
<dbReference type="GO" id="GO:0008330">
    <property type="term" value="F:protein tyrosine/threonine phosphatase activity"/>
    <property type="evidence" value="ECO:0007669"/>
    <property type="project" value="TreeGrafter"/>
</dbReference>
<evidence type="ECO:0000256" key="1">
    <source>
        <dbReference type="ARBA" id="ARBA00008601"/>
    </source>
</evidence>
<name>A0A9P3B8B0_9EURO</name>
<dbReference type="GO" id="GO:0017017">
    <property type="term" value="F:MAP kinase tyrosine/serine/threonine phosphatase activity"/>
    <property type="evidence" value="ECO:0007669"/>
    <property type="project" value="TreeGrafter"/>
</dbReference>
<dbReference type="Pfam" id="PF00782">
    <property type="entry name" value="DSPc"/>
    <property type="match status" value="1"/>
</dbReference>
<evidence type="ECO:0000259" key="6">
    <source>
        <dbReference type="PROSITE" id="PS50054"/>
    </source>
</evidence>
<dbReference type="AlphaFoldDB" id="A0A9P3B8B0"/>
<evidence type="ECO:0000313" key="9">
    <source>
        <dbReference type="Proteomes" id="UP001043456"/>
    </source>
</evidence>
<dbReference type="OrthoDB" id="10252009at2759"/>
<evidence type="ECO:0000256" key="4">
    <source>
        <dbReference type="ARBA" id="ARBA00022912"/>
    </source>
</evidence>
<feature type="domain" description="Tyrosine-protein phosphatase" evidence="6">
    <location>
        <begin position="55"/>
        <end position="227"/>
    </location>
</feature>
<evidence type="ECO:0000256" key="3">
    <source>
        <dbReference type="ARBA" id="ARBA00022801"/>
    </source>
</evidence>
<evidence type="ECO:0000313" key="8">
    <source>
        <dbReference type="EMBL" id="GIJ85940.1"/>
    </source>
</evidence>
<dbReference type="SMART" id="SM00195">
    <property type="entry name" value="DSPc"/>
    <property type="match status" value="1"/>
</dbReference>
<dbReference type="PANTHER" id="PTHR10159">
    <property type="entry name" value="DUAL SPECIFICITY PROTEIN PHOSPHATASE"/>
    <property type="match status" value="1"/>
</dbReference>
<accession>A0A9P3B8B0</accession>
<evidence type="ECO:0000259" key="7">
    <source>
        <dbReference type="PROSITE" id="PS50056"/>
    </source>
</evidence>
<dbReference type="GO" id="GO:0043409">
    <property type="term" value="P:negative regulation of MAPK cascade"/>
    <property type="evidence" value="ECO:0007669"/>
    <property type="project" value="TreeGrafter"/>
</dbReference>
<dbReference type="PANTHER" id="PTHR10159:SF519">
    <property type="entry name" value="DUAL SPECIFICITY PROTEIN PHOSPHATASE MPK3"/>
    <property type="match status" value="1"/>
</dbReference>
<dbReference type="CDD" id="cd14498">
    <property type="entry name" value="DSP"/>
    <property type="match status" value="1"/>
</dbReference>
<dbReference type="InterPro" id="IPR000387">
    <property type="entry name" value="Tyr_Pase_dom"/>
</dbReference>
<dbReference type="GO" id="GO:0033550">
    <property type="term" value="F:MAP kinase tyrosine phosphatase activity"/>
    <property type="evidence" value="ECO:0007669"/>
    <property type="project" value="TreeGrafter"/>
</dbReference>
<keyword evidence="3" id="KW-0378">Hydrolase</keyword>
<dbReference type="GO" id="GO:0005737">
    <property type="term" value="C:cytoplasm"/>
    <property type="evidence" value="ECO:0007669"/>
    <property type="project" value="TreeGrafter"/>
</dbReference>